<dbReference type="InterPro" id="IPR056428">
    <property type="entry name" value="WH_GTF3C1"/>
</dbReference>
<dbReference type="Proteomes" id="UP001331515">
    <property type="component" value="Unassembled WGS sequence"/>
</dbReference>
<dbReference type="InterPro" id="IPR044210">
    <property type="entry name" value="Tfc3-like"/>
</dbReference>
<accession>A0AAN8HSK7</accession>
<keyword evidence="2" id="KW-0597">Phosphoprotein</keyword>
<evidence type="ECO:0000256" key="2">
    <source>
        <dbReference type="ARBA" id="ARBA00022553"/>
    </source>
</evidence>
<dbReference type="Pfam" id="PF04182">
    <property type="entry name" value="B-block_TFIIIC"/>
    <property type="match status" value="1"/>
</dbReference>
<dbReference type="PANTHER" id="PTHR15180:SF1">
    <property type="entry name" value="GENERAL TRANSCRIPTION FACTOR 3C POLYPEPTIDE 1"/>
    <property type="match status" value="1"/>
</dbReference>
<evidence type="ECO:0000313" key="8">
    <source>
        <dbReference type="EMBL" id="KAK5926107.1"/>
    </source>
</evidence>
<dbReference type="AlphaFoldDB" id="A0AAN8HSK7"/>
<proteinExistence type="predicted"/>
<name>A0AAN8HSK7_CHAGU</name>
<organism evidence="8 9">
    <name type="scientific">Champsocephalus gunnari</name>
    <name type="common">Mackerel icefish</name>
    <dbReference type="NCBI Taxonomy" id="52237"/>
    <lineage>
        <taxon>Eukaryota</taxon>
        <taxon>Metazoa</taxon>
        <taxon>Chordata</taxon>
        <taxon>Craniata</taxon>
        <taxon>Vertebrata</taxon>
        <taxon>Euteleostomi</taxon>
        <taxon>Actinopterygii</taxon>
        <taxon>Neopterygii</taxon>
        <taxon>Teleostei</taxon>
        <taxon>Neoteleostei</taxon>
        <taxon>Acanthomorphata</taxon>
        <taxon>Eupercaria</taxon>
        <taxon>Perciformes</taxon>
        <taxon>Notothenioidei</taxon>
        <taxon>Channichthyidae</taxon>
        <taxon>Champsocephalus</taxon>
    </lineage>
</organism>
<sequence>MDPFTIVVDEVALEGLDGITIPSLWIRLENRKPAFPLKLDDHTKELVWRSLINNTELKLYQMPQERADVVLFDRFKGIDPETGIETRHHFSDRKDVYLVDMILENKNGIQGSCALFKERKDITKNVRSESLAPLLNLQEALEQYGRKLVVVACQTLRFRTLIGPESDPDLKLNDDSYCVLERVGRARWQGELQKDLHGSSFKIDARKLHYMRKALVKHGLVSMQSHVTRVISGQQQHSILLLLKRFYVNRSVYAHL</sequence>
<dbReference type="GO" id="GO:0000127">
    <property type="term" value="C:transcription factor TFIIIC complex"/>
    <property type="evidence" value="ECO:0007669"/>
    <property type="project" value="InterPro"/>
</dbReference>
<feature type="domain" description="B-block binding subunit of TFIIIC" evidence="6">
    <location>
        <begin position="174"/>
        <end position="248"/>
    </location>
</feature>
<dbReference type="PANTHER" id="PTHR15180">
    <property type="entry name" value="GENERAL TRANSCRIPTION FACTOR 3C POLYPEPTIDE 1"/>
    <property type="match status" value="1"/>
</dbReference>
<gene>
    <name evidence="8" type="ORF">CgunFtcFv8_021703</name>
</gene>
<evidence type="ECO:0000259" key="7">
    <source>
        <dbReference type="Pfam" id="PF23704"/>
    </source>
</evidence>
<evidence type="ECO:0000259" key="6">
    <source>
        <dbReference type="Pfam" id="PF04182"/>
    </source>
</evidence>
<evidence type="ECO:0000256" key="5">
    <source>
        <dbReference type="ARBA" id="ARBA00023242"/>
    </source>
</evidence>
<dbReference type="Pfam" id="PF23704">
    <property type="entry name" value="WHD_GTF3C1_N"/>
    <property type="match status" value="1"/>
</dbReference>
<dbReference type="GO" id="GO:0006384">
    <property type="term" value="P:transcription initiation at RNA polymerase III promoter"/>
    <property type="evidence" value="ECO:0007669"/>
    <property type="project" value="InterPro"/>
</dbReference>
<keyword evidence="3" id="KW-0238">DNA-binding</keyword>
<evidence type="ECO:0008006" key="10">
    <source>
        <dbReference type="Google" id="ProtNLM"/>
    </source>
</evidence>
<keyword evidence="4" id="KW-0804">Transcription</keyword>
<evidence type="ECO:0000256" key="4">
    <source>
        <dbReference type="ARBA" id="ARBA00023163"/>
    </source>
</evidence>
<dbReference type="EMBL" id="JAURVH010001519">
    <property type="protein sequence ID" value="KAK5926107.1"/>
    <property type="molecule type" value="Genomic_DNA"/>
</dbReference>
<comment type="subcellular location">
    <subcellularLocation>
        <location evidence="1">Nucleus</location>
    </subcellularLocation>
</comment>
<comment type="caution">
    <text evidence="8">The sequence shown here is derived from an EMBL/GenBank/DDBJ whole genome shotgun (WGS) entry which is preliminary data.</text>
</comment>
<protein>
    <recommendedName>
        <fullName evidence="10">B-block binding subunit of TFIIIC domain-containing protein</fullName>
    </recommendedName>
</protein>
<reference evidence="8 9" key="1">
    <citation type="journal article" date="2023" name="Mol. Biol. Evol.">
        <title>Genomics of Secondarily Temperate Adaptation in the Only Non-Antarctic Icefish.</title>
        <authorList>
            <person name="Rivera-Colon A.G."/>
            <person name="Rayamajhi N."/>
            <person name="Minhas B.F."/>
            <person name="Madrigal G."/>
            <person name="Bilyk K.T."/>
            <person name="Yoon V."/>
            <person name="Hune M."/>
            <person name="Gregory S."/>
            <person name="Cheng C.H.C."/>
            <person name="Catchen J.M."/>
        </authorList>
    </citation>
    <scope>NUCLEOTIDE SEQUENCE [LARGE SCALE GENOMIC DNA]</scope>
    <source>
        <tissue evidence="8">White muscle</tissue>
    </source>
</reference>
<dbReference type="InterPro" id="IPR007309">
    <property type="entry name" value="TFIIIC_Bblock-bd"/>
</dbReference>
<evidence type="ECO:0000256" key="3">
    <source>
        <dbReference type="ARBA" id="ARBA00023125"/>
    </source>
</evidence>
<evidence type="ECO:0000256" key="1">
    <source>
        <dbReference type="ARBA" id="ARBA00004123"/>
    </source>
</evidence>
<dbReference type="GO" id="GO:0005634">
    <property type="term" value="C:nucleus"/>
    <property type="evidence" value="ECO:0007669"/>
    <property type="project" value="UniProtKB-SubCell"/>
</dbReference>
<feature type="domain" description="General transcription factor 3C polypeptide 1 winged-helix" evidence="7">
    <location>
        <begin position="4"/>
        <end position="61"/>
    </location>
</feature>
<evidence type="ECO:0000313" key="9">
    <source>
        <dbReference type="Proteomes" id="UP001331515"/>
    </source>
</evidence>
<keyword evidence="5" id="KW-0539">Nucleus</keyword>
<keyword evidence="9" id="KW-1185">Reference proteome</keyword>
<dbReference type="GO" id="GO:0042791">
    <property type="term" value="P:5S class rRNA transcription by RNA polymerase III"/>
    <property type="evidence" value="ECO:0007669"/>
    <property type="project" value="TreeGrafter"/>
</dbReference>
<dbReference type="GO" id="GO:0003677">
    <property type="term" value="F:DNA binding"/>
    <property type="evidence" value="ECO:0007669"/>
    <property type="project" value="UniProtKB-KW"/>
</dbReference>